<protein>
    <submittedName>
        <fullName evidence="1">Putative PLAC8 motif-containing protein</fullName>
    </submittedName>
</protein>
<dbReference type="EMBL" id="WOCE01000018">
    <property type="protein sequence ID" value="KAE9595025.1"/>
    <property type="molecule type" value="Genomic_DNA"/>
</dbReference>
<gene>
    <name evidence="1" type="ORF">Lalb_Chr18g0060021</name>
</gene>
<evidence type="ECO:0000313" key="1">
    <source>
        <dbReference type="EMBL" id="KAE9595025.1"/>
    </source>
</evidence>
<dbReference type="Proteomes" id="UP000447434">
    <property type="component" value="Chromosome 18"/>
</dbReference>
<organism evidence="1 2">
    <name type="scientific">Lupinus albus</name>
    <name type="common">White lupine</name>
    <name type="synonym">Lupinus termis</name>
    <dbReference type="NCBI Taxonomy" id="3870"/>
    <lineage>
        <taxon>Eukaryota</taxon>
        <taxon>Viridiplantae</taxon>
        <taxon>Streptophyta</taxon>
        <taxon>Embryophyta</taxon>
        <taxon>Tracheophyta</taxon>
        <taxon>Spermatophyta</taxon>
        <taxon>Magnoliopsida</taxon>
        <taxon>eudicotyledons</taxon>
        <taxon>Gunneridae</taxon>
        <taxon>Pentapetalae</taxon>
        <taxon>rosids</taxon>
        <taxon>fabids</taxon>
        <taxon>Fabales</taxon>
        <taxon>Fabaceae</taxon>
        <taxon>Papilionoideae</taxon>
        <taxon>50 kb inversion clade</taxon>
        <taxon>genistoids sensu lato</taxon>
        <taxon>core genistoids</taxon>
        <taxon>Genisteae</taxon>
        <taxon>Lupinus</taxon>
    </lineage>
</organism>
<dbReference type="AlphaFoldDB" id="A0A6A5NZV0"/>
<keyword evidence="2" id="KW-1185">Reference proteome</keyword>
<reference evidence="2" key="1">
    <citation type="journal article" date="2020" name="Nat. Commun.">
        <title>Genome sequence of the cluster root forming white lupin.</title>
        <authorList>
            <person name="Hufnagel B."/>
            <person name="Marques A."/>
            <person name="Soriano A."/>
            <person name="Marques L."/>
            <person name="Divol F."/>
            <person name="Doumas P."/>
            <person name="Sallet E."/>
            <person name="Mancinotti D."/>
            <person name="Carrere S."/>
            <person name="Marande W."/>
            <person name="Arribat S."/>
            <person name="Keller J."/>
            <person name="Huneau C."/>
            <person name="Blein T."/>
            <person name="Aime D."/>
            <person name="Laguerre M."/>
            <person name="Taylor J."/>
            <person name="Schubert V."/>
            <person name="Nelson M."/>
            <person name="Geu-Flores F."/>
            <person name="Crespi M."/>
            <person name="Gallardo-Guerrero K."/>
            <person name="Delaux P.-M."/>
            <person name="Salse J."/>
            <person name="Berges H."/>
            <person name="Guyot R."/>
            <person name="Gouzy J."/>
            <person name="Peret B."/>
        </authorList>
    </citation>
    <scope>NUCLEOTIDE SEQUENCE [LARGE SCALE GENOMIC DNA]</scope>
    <source>
        <strain evidence="2">cv. Amiga</strain>
    </source>
</reference>
<accession>A0A6A5NZV0</accession>
<name>A0A6A5NZV0_LUPAL</name>
<dbReference type="OrthoDB" id="1045822at2759"/>
<dbReference type="InterPro" id="IPR006461">
    <property type="entry name" value="PLAC_motif_containing"/>
</dbReference>
<sequence length="252" mass="28246">MVDLEKQERVVVVEEDGDGDGEEERLLDFNMLCSSVAMQTAHGTWGKKKLGVGDDEEEEKQGEGGGVLRLWEGELFDCFDDRTIAFQSACCPCYRFGKNMKRAGFGSCYVQTVAYFLLAMGAFLNFITFTITRRHHYLYLAIAFTITVGVYLGFFRTRIRRKFNIKGRDSSLDDCAHHFVCPCCSLCQESRTLEMNNVQGGTWHGRGDTICIGGVSDGSKALFELSPPHVVSINYSDEICMEKKSIDVSNQS</sequence>
<dbReference type="Pfam" id="PF04749">
    <property type="entry name" value="PLAC8"/>
    <property type="match status" value="1"/>
</dbReference>
<dbReference type="PANTHER" id="PTHR15907">
    <property type="entry name" value="DUF614 FAMILY PROTEIN-RELATED"/>
    <property type="match status" value="1"/>
</dbReference>
<proteinExistence type="predicted"/>
<dbReference type="NCBIfam" id="TIGR01571">
    <property type="entry name" value="A_thal_Cys_rich"/>
    <property type="match status" value="1"/>
</dbReference>
<evidence type="ECO:0000313" key="2">
    <source>
        <dbReference type="Proteomes" id="UP000447434"/>
    </source>
</evidence>
<comment type="caution">
    <text evidence="1">The sequence shown here is derived from an EMBL/GenBank/DDBJ whole genome shotgun (WGS) entry which is preliminary data.</text>
</comment>